<reference evidence="1" key="1">
    <citation type="journal article" date="2015" name="Nature">
        <title>Complex archaea that bridge the gap between prokaryotes and eukaryotes.</title>
        <authorList>
            <person name="Spang A."/>
            <person name="Saw J.H."/>
            <person name="Jorgensen S.L."/>
            <person name="Zaremba-Niedzwiedzka K."/>
            <person name="Martijn J."/>
            <person name="Lind A.E."/>
            <person name="van Eijk R."/>
            <person name="Schleper C."/>
            <person name="Guy L."/>
            <person name="Ettema T.J."/>
        </authorList>
    </citation>
    <scope>NUCLEOTIDE SEQUENCE</scope>
</reference>
<comment type="caution">
    <text evidence="1">The sequence shown here is derived from an EMBL/GenBank/DDBJ whole genome shotgun (WGS) entry which is preliminary data.</text>
</comment>
<organism evidence="1">
    <name type="scientific">marine sediment metagenome</name>
    <dbReference type="NCBI Taxonomy" id="412755"/>
    <lineage>
        <taxon>unclassified sequences</taxon>
        <taxon>metagenomes</taxon>
        <taxon>ecological metagenomes</taxon>
    </lineage>
</organism>
<accession>A0A0F9G0J2</accession>
<dbReference type="AlphaFoldDB" id="A0A0F9G0J2"/>
<gene>
    <name evidence="1" type="ORF">LCGC14_1887030</name>
</gene>
<name>A0A0F9G0J2_9ZZZZ</name>
<proteinExistence type="predicted"/>
<sequence>MERITDEEFVREMSLLWQNVDQAERNRLAEVIRNYYDQGDRAEAVIKRMQEKID</sequence>
<dbReference type="EMBL" id="LAZR01019530">
    <property type="protein sequence ID" value="KKL92204.1"/>
    <property type="molecule type" value="Genomic_DNA"/>
</dbReference>
<protein>
    <submittedName>
        <fullName evidence="1">Uncharacterized protein</fullName>
    </submittedName>
</protein>
<evidence type="ECO:0000313" key="1">
    <source>
        <dbReference type="EMBL" id="KKL92204.1"/>
    </source>
</evidence>